<reference evidence="12 13" key="1">
    <citation type="journal article" date="2016" name="Nat. Commun.">
        <title>Ectomycorrhizal ecology is imprinted in the genome of the dominant symbiotic fungus Cenococcum geophilum.</title>
        <authorList>
            <consortium name="DOE Joint Genome Institute"/>
            <person name="Peter M."/>
            <person name="Kohler A."/>
            <person name="Ohm R.A."/>
            <person name="Kuo A."/>
            <person name="Krutzmann J."/>
            <person name="Morin E."/>
            <person name="Arend M."/>
            <person name="Barry K.W."/>
            <person name="Binder M."/>
            <person name="Choi C."/>
            <person name="Clum A."/>
            <person name="Copeland A."/>
            <person name="Grisel N."/>
            <person name="Haridas S."/>
            <person name="Kipfer T."/>
            <person name="LaButti K."/>
            <person name="Lindquist E."/>
            <person name="Lipzen A."/>
            <person name="Maire R."/>
            <person name="Meier B."/>
            <person name="Mihaltcheva S."/>
            <person name="Molinier V."/>
            <person name="Murat C."/>
            <person name="Poggeler S."/>
            <person name="Quandt C.A."/>
            <person name="Sperisen C."/>
            <person name="Tritt A."/>
            <person name="Tisserant E."/>
            <person name="Crous P.W."/>
            <person name="Henrissat B."/>
            <person name="Nehls U."/>
            <person name="Egli S."/>
            <person name="Spatafora J.W."/>
            <person name="Grigoriev I.V."/>
            <person name="Martin F.M."/>
        </authorList>
    </citation>
    <scope>NUCLEOTIDE SEQUENCE [LARGE SCALE GENOMIC DNA]</scope>
    <source>
        <strain evidence="12 13">CBS 459.81</strain>
    </source>
</reference>
<dbReference type="InterPro" id="IPR055410">
    <property type="entry name" value="Beta-prop_CAF1B_HIR1"/>
</dbReference>
<keyword evidence="13" id="KW-1185">Reference proteome</keyword>
<feature type="region of interest" description="Disordered" evidence="10">
    <location>
        <begin position="704"/>
        <end position="788"/>
    </location>
</feature>
<dbReference type="GO" id="GO:0006335">
    <property type="term" value="P:DNA replication-dependent chromatin assembly"/>
    <property type="evidence" value="ECO:0007669"/>
    <property type="project" value="InterPro"/>
</dbReference>
<dbReference type="OrthoDB" id="71227at2759"/>
<proteinExistence type="inferred from homology"/>
<dbReference type="Pfam" id="PF24105">
    <property type="entry name" value="Beta-prop_CAF1B_HIR1"/>
    <property type="match status" value="2"/>
</dbReference>
<sequence>MKATPLLVSWHNDNSPIYSAHFEPHGKGRLATAGGDNNVRLWKVESAGEERKVTYLSTLVKHTQAVNVVRWCPRGELLGSAGDDGNILLWVPAENQTHPTNFGEDGLEDKETWRVKHMCRSMGSEIYDMAWSPDGVFFITGSMDNIARIYNAQTGTCVRQIAEHNHYVQGVAWDPLNEYVATQSSDRSVHIYTLKNKDGQFSLAQHGKVTKMDLPARRISSTSPAPPEFSGRAHFLTEGAVLAAGSPAPSAPGTPNSLALPMNPPPTSHSRRSSFGSSPSMRRSVSPAPSMPLPAVMPTNSPSVSGLGFRNAPIYANETFTSFFRRLTFAPDGSLLFTPAGQYKTLNPSFGDMVKGSDEIINTVYIYTRAGLNKPPIAYLPGHKKPSVAVRCSPIYYTLRQAIPTTKQITIDTTSAEDEIPALPEPALPSKMPTSNSSMDPPPLNAPSPSPSFAASSPKPVDSDATTSGGLPSGPPMAFNLPYRMVYAVATQDAIHVYDTQQQKPLCIVSNLHFATFTDLTWSNDGLTLLMTSSDGFCSCLTFAAGELGQVYHGATAVPTKHHHTPSSINTTTSVSSNHSTPTPTPTSSSMPTSATGTAPAMTKQPSAGFPASPSSFAPARPGSPARSNSVSSIATLSSFVTTNEQNIVMTNATPVMSSVPSVAATNSGIVGGMPVWTPPMTPAHGQGGTHSASSSVSGIIGVGGIGGRRESESEKEDGLSGSGRKRDADMVAGTEDRAGKRRRVAPTLVNVGGGGGSVVGDGEITPAAVPSTELETESGNTLTPTQS</sequence>
<evidence type="ECO:0000256" key="1">
    <source>
        <dbReference type="ARBA" id="ARBA00004123"/>
    </source>
</evidence>
<dbReference type="GO" id="GO:0033186">
    <property type="term" value="C:CAF-1 complex"/>
    <property type="evidence" value="ECO:0007669"/>
    <property type="project" value="TreeGrafter"/>
</dbReference>
<feature type="domain" description="CAF1B/HIR1 beta-propeller" evidence="11">
    <location>
        <begin position="311"/>
        <end position="548"/>
    </location>
</feature>
<dbReference type="PROSITE" id="PS50294">
    <property type="entry name" value="WD_REPEATS_REGION"/>
    <property type="match status" value="1"/>
</dbReference>
<name>A0A8E2ELB3_9PEZI</name>
<evidence type="ECO:0000256" key="9">
    <source>
        <dbReference type="PROSITE-ProRule" id="PRU00221"/>
    </source>
</evidence>
<accession>A0A8E2ELB3</accession>
<keyword evidence="6" id="KW-0156">Chromatin regulator</keyword>
<evidence type="ECO:0000256" key="4">
    <source>
        <dbReference type="ARBA" id="ARBA00022737"/>
    </source>
</evidence>
<feature type="compositionally biased region" description="Low complexity" evidence="10">
    <location>
        <begin position="244"/>
        <end position="255"/>
    </location>
</feature>
<evidence type="ECO:0000259" key="11">
    <source>
        <dbReference type="Pfam" id="PF24105"/>
    </source>
</evidence>
<dbReference type="SMART" id="SM00320">
    <property type="entry name" value="WD40"/>
    <property type="match status" value="5"/>
</dbReference>
<protein>
    <submittedName>
        <fullName evidence="12">WD40 repeat-like protein</fullName>
    </submittedName>
</protein>
<feature type="compositionally biased region" description="Low complexity" evidence="10">
    <location>
        <begin position="273"/>
        <end position="288"/>
    </location>
</feature>
<evidence type="ECO:0000256" key="8">
    <source>
        <dbReference type="ARBA" id="ARBA00023242"/>
    </source>
</evidence>
<keyword evidence="8" id="KW-0539">Nucleus</keyword>
<feature type="region of interest" description="Disordered" evidence="10">
    <location>
        <begin position="559"/>
        <end position="630"/>
    </location>
</feature>
<feature type="compositionally biased region" description="Basic and acidic residues" evidence="10">
    <location>
        <begin position="708"/>
        <end position="739"/>
    </location>
</feature>
<evidence type="ECO:0000256" key="7">
    <source>
        <dbReference type="ARBA" id="ARBA00023204"/>
    </source>
</evidence>
<dbReference type="SUPFAM" id="SSF50978">
    <property type="entry name" value="WD40 repeat-like"/>
    <property type="match status" value="1"/>
</dbReference>
<evidence type="ECO:0000256" key="2">
    <source>
        <dbReference type="ARBA" id="ARBA00007306"/>
    </source>
</evidence>
<feature type="compositionally biased region" description="Low complexity" evidence="10">
    <location>
        <begin position="451"/>
        <end position="460"/>
    </location>
</feature>
<dbReference type="GO" id="GO:0006281">
    <property type="term" value="P:DNA repair"/>
    <property type="evidence" value="ECO:0007669"/>
    <property type="project" value="UniProtKB-KW"/>
</dbReference>
<feature type="region of interest" description="Disordered" evidence="10">
    <location>
        <begin position="244"/>
        <end position="297"/>
    </location>
</feature>
<organism evidence="12 13">
    <name type="scientific">Lepidopterella palustris CBS 459.81</name>
    <dbReference type="NCBI Taxonomy" id="1314670"/>
    <lineage>
        <taxon>Eukaryota</taxon>
        <taxon>Fungi</taxon>
        <taxon>Dikarya</taxon>
        <taxon>Ascomycota</taxon>
        <taxon>Pezizomycotina</taxon>
        <taxon>Dothideomycetes</taxon>
        <taxon>Pleosporomycetidae</taxon>
        <taxon>Mytilinidiales</taxon>
        <taxon>Argynnaceae</taxon>
        <taxon>Lepidopterella</taxon>
    </lineage>
</organism>
<keyword evidence="3 9" id="KW-0853">WD repeat</keyword>
<feature type="repeat" description="WD" evidence="9">
    <location>
        <begin position="161"/>
        <end position="202"/>
    </location>
</feature>
<evidence type="ECO:0000313" key="13">
    <source>
        <dbReference type="Proteomes" id="UP000250266"/>
    </source>
</evidence>
<dbReference type="InterPro" id="IPR001680">
    <property type="entry name" value="WD40_rpt"/>
</dbReference>
<feature type="repeat" description="WD" evidence="9">
    <location>
        <begin position="119"/>
        <end position="160"/>
    </location>
</feature>
<comment type="similarity">
    <text evidence="2">Belongs to the WD repeat HIR1 family.</text>
</comment>
<evidence type="ECO:0000256" key="5">
    <source>
        <dbReference type="ARBA" id="ARBA00022763"/>
    </source>
</evidence>
<feature type="compositionally biased region" description="Low complexity" evidence="10">
    <location>
        <begin position="566"/>
        <end position="628"/>
    </location>
</feature>
<dbReference type="PANTHER" id="PTHR15271">
    <property type="entry name" value="CHROMATIN ASSEMBLY FACTOR 1 SUBUNIT B"/>
    <property type="match status" value="1"/>
</dbReference>
<comment type="subcellular location">
    <subcellularLocation>
        <location evidence="1">Nucleus</location>
    </subcellularLocation>
</comment>
<dbReference type="AlphaFoldDB" id="A0A8E2ELB3"/>
<dbReference type="GO" id="GO:0006334">
    <property type="term" value="P:nucleosome assembly"/>
    <property type="evidence" value="ECO:0007669"/>
    <property type="project" value="TreeGrafter"/>
</dbReference>
<dbReference type="Gene3D" id="2.130.10.10">
    <property type="entry name" value="YVTN repeat-like/Quinoprotein amine dehydrogenase"/>
    <property type="match status" value="2"/>
</dbReference>
<evidence type="ECO:0000256" key="3">
    <source>
        <dbReference type="ARBA" id="ARBA00022574"/>
    </source>
</evidence>
<evidence type="ECO:0000256" key="10">
    <source>
        <dbReference type="SAM" id="MobiDB-lite"/>
    </source>
</evidence>
<keyword evidence="4" id="KW-0677">Repeat</keyword>
<dbReference type="InterPro" id="IPR015943">
    <property type="entry name" value="WD40/YVTN_repeat-like_dom_sf"/>
</dbReference>
<keyword evidence="5" id="KW-0227">DNA damage</keyword>
<dbReference type="PANTHER" id="PTHR15271:SF4">
    <property type="entry name" value="CHROMATIN ASSEMBLY FACTOR 1 SUBUNIT B"/>
    <property type="match status" value="1"/>
</dbReference>
<gene>
    <name evidence="12" type="ORF">K432DRAFT_421297</name>
</gene>
<dbReference type="FunFam" id="2.130.10.10:FF:000461">
    <property type="entry name" value="Chromatin assembly factor 1 subunit B"/>
    <property type="match status" value="1"/>
</dbReference>
<dbReference type="InterPro" id="IPR036322">
    <property type="entry name" value="WD40_repeat_dom_sf"/>
</dbReference>
<feature type="domain" description="CAF1B/HIR1 beta-propeller" evidence="11">
    <location>
        <begin position="1"/>
        <end position="199"/>
    </location>
</feature>
<evidence type="ECO:0000256" key="6">
    <source>
        <dbReference type="ARBA" id="ARBA00022853"/>
    </source>
</evidence>
<dbReference type="InterPro" id="IPR045145">
    <property type="entry name" value="PTHR15271"/>
</dbReference>
<dbReference type="Proteomes" id="UP000250266">
    <property type="component" value="Unassembled WGS sequence"/>
</dbReference>
<feature type="repeat" description="WD" evidence="9">
    <location>
        <begin position="59"/>
        <end position="90"/>
    </location>
</feature>
<dbReference type="EMBL" id="KV744809">
    <property type="protein sequence ID" value="OCK86116.1"/>
    <property type="molecule type" value="Genomic_DNA"/>
</dbReference>
<feature type="repeat" description="WD" evidence="9">
    <location>
        <begin position="10"/>
        <end position="52"/>
    </location>
</feature>
<feature type="compositionally biased region" description="Pro residues" evidence="10">
    <location>
        <begin position="440"/>
        <end position="450"/>
    </location>
</feature>
<dbReference type="PROSITE" id="PS50082">
    <property type="entry name" value="WD_REPEATS_2"/>
    <property type="match status" value="4"/>
</dbReference>
<evidence type="ECO:0000313" key="12">
    <source>
        <dbReference type="EMBL" id="OCK86116.1"/>
    </source>
</evidence>
<feature type="region of interest" description="Disordered" evidence="10">
    <location>
        <begin position="421"/>
        <end position="473"/>
    </location>
</feature>
<keyword evidence="7" id="KW-0234">DNA repair</keyword>
<feature type="compositionally biased region" description="Polar residues" evidence="10">
    <location>
        <begin position="778"/>
        <end position="788"/>
    </location>
</feature>
<dbReference type="GO" id="GO:0005634">
    <property type="term" value="C:nucleus"/>
    <property type="evidence" value="ECO:0007669"/>
    <property type="project" value="UniProtKB-SubCell"/>
</dbReference>